<protein>
    <submittedName>
        <fullName evidence="2">Shwachman-Bodian-Diamond syndrome (SBDS) protein</fullName>
    </submittedName>
</protein>
<dbReference type="InterPro" id="IPR036786">
    <property type="entry name" value="Ribosome_mat_SBDS_N_sf"/>
</dbReference>
<dbReference type="Pfam" id="PF01172">
    <property type="entry name" value="SBDS_N"/>
    <property type="match status" value="1"/>
</dbReference>
<dbReference type="EMBL" id="DF836520">
    <property type="protein sequence ID" value="GAN08908.1"/>
    <property type="molecule type" value="Genomic_DNA"/>
</dbReference>
<dbReference type="Proteomes" id="UP000053815">
    <property type="component" value="Unassembled WGS sequence"/>
</dbReference>
<evidence type="ECO:0000313" key="2">
    <source>
        <dbReference type="EMBL" id="GAN08908.1"/>
    </source>
</evidence>
<dbReference type="InterPro" id="IPR019783">
    <property type="entry name" value="SDO1/SBDS_N"/>
</dbReference>
<reference evidence="2" key="1">
    <citation type="submission" date="2014-09" db="EMBL/GenBank/DDBJ databases">
        <title>Draft genome sequence of an oleaginous Mucoromycotina fungus Mucor ambiguus NBRC6742.</title>
        <authorList>
            <person name="Takeda I."/>
            <person name="Yamane N."/>
            <person name="Morita T."/>
            <person name="Tamano K."/>
            <person name="Machida M."/>
            <person name="Baker S."/>
            <person name="Koike H."/>
        </authorList>
    </citation>
    <scope>NUCLEOTIDE SEQUENCE</scope>
    <source>
        <strain evidence="2">NBRC 6742</strain>
    </source>
</reference>
<dbReference type="AlphaFoldDB" id="A0A0C9N2U5"/>
<sequence>MSSEQATKIVFKGDENTDFFVIAQPGMVAKWKKDKTIPLIDVVQSFDVFTTPSGSITGEAIRPSNSTLENVFSTTNKDDIVKKIVSEGEEKGHAQL</sequence>
<evidence type="ECO:0000313" key="3">
    <source>
        <dbReference type="Proteomes" id="UP000053815"/>
    </source>
</evidence>
<name>A0A0C9N2U5_9FUNG</name>
<dbReference type="STRING" id="91626.A0A0C9N2U5"/>
<proteinExistence type="predicted"/>
<dbReference type="SUPFAM" id="SSF89895">
    <property type="entry name" value="FYSH domain"/>
    <property type="match status" value="1"/>
</dbReference>
<dbReference type="Gene3D" id="3.30.1250.10">
    <property type="entry name" value="Ribosome maturation protein SBDS, N-terminal domain"/>
    <property type="match status" value="1"/>
</dbReference>
<keyword evidence="3" id="KW-1185">Reference proteome</keyword>
<organism evidence="2">
    <name type="scientific">Mucor ambiguus</name>
    <dbReference type="NCBI Taxonomy" id="91626"/>
    <lineage>
        <taxon>Eukaryota</taxon>
        <taxon>Fungi</taxon>
        <taxon>Fungi incertae sedis</taxon>
        <taxon>Mucoromycota</taxon>
        <taxon>Mucoromycotina</taxon>
        <taxon>Mucoromycetes</taxon>
        <taxon>Mucorales</taxon>
        <taxon>Mucorineae</taxon>
        <taxon>Mucoraceae</taxon>
        <taxon>Mucor</taxon>
    </lineage>
</organism>
<dbReference type="OrthoDB" id="2567806at2759"/>
<accession>A0A0C9N2U5</accession>
<gene>
    <name evidence="2" type="ORF">MAM1_0231d08428</name>
</gene>
<feature type="domain" description="Ribosome maturation protein SDO1/SBDS N-terminal" evidence="1">
    <location>
        <begin position="6"/>
        <end position="93"/>
    </location>
</feature>
<evidence type="ECO:0000259" key="1">
    <source>
        <dbReference type="Pfam" id="PF01172"/>
    </source>
</evidence>